<evidence type="ECO:0000313" key="15">
    <source>
        <dbReference type="EMBL" id="CAF1314916.1"/>
    </source>
</evidence>
<keyword evidence="10 14" id="KW-1133">Transmembrane helix</keyword>
<evidence type="ECO:0000256" key="2">
    <source>
        <dbReference type="ARBA" id="ARBA00008958"/>
    </source>
</evidence>
<evidence type="ECO:0000256" key="5">
    <source>
        <dbReference type="ARBA" id="ARBA00022568"/>
    </source>
</evidence>
<keyword evidence="5 14" id="KW-0109">Calcium transport</keyword>
<comment type="caution">
    <text evidence="15">The sequence shown here is derived from an EMBL/GenBank/DDBJ whole genome shotgun (WGS) entry which is preliminary data.</text>
</comment>
<evidence type="ECO:0000313" key="16">
    <source>
        <dbReference type="EMBL" id="CAF4155789.1"/>
    </source>
</evidence>
<comment type="function">
    <text evidence="14">Essential regulatory subunit of the mitochondrial calcium uniporter complex (uniplex), a complex that mediates calcium uptake into mitochondria.</text>
</comment>
<dbReference type="GO" id="GO:1990246">
    <property type="term" value="C:uniplex complex"/>
    <property type="evidence" value="ECO:0007669"/>
    <property type="project" value="UniProtKB-UniRule"/>
</dbReference>
<dbReference type="Pfam" id="PF10161">
    <property type="entry name" value="DDDD"/>
    <property type="match status" value="1"/>
</dbReference>
<dbReference type="InterPro" id="IPR018782">
    <property type="entry name" value="MCU_reg"/>
</dbReference>
<keyword evidence="4 14" id="KW-0813">Transport</keyword>
<dbReference type="GO" id="GO:0036444">
    <property type="term" value="P:calcium import into the mitochondrion"/>
    <property type="evidence" value="ECO:0007669"/>
    <property type="project" value="UniProtKB-UniRule"/>
</dbReference>
<reference evidence="15" key="1">
    <citation type="submission" date="2021-02" db="EMBL/GenBank/DDBJ databases">
        <authorList>
            <person name="Nowell W R."/>
        </authorList>
    </citation>
    <scope>NUCLEOTIDE SEQUENCE</scope>
</reference>
<evidence type="ECO:0000256" key="7">
    <source>
        <dbReference type="ARBA" id="ARBA00022792"/>
    </source>
</evidence>
<evidence type="ECO:0000256" key="8">
    <source>
        <dbReference type="ARBA" id="ARBA00022837"/>
    </source>
</evidence>
<evidence type="ECO:0000313" key="17">
    <source>
        <dbReference type="Proteomes" id="UP000663829"/>
    </source>
</evidence>
<keyword evidence="7 14" id="KW-0999">Mitochondrion inner membrane</keyword>
<accession>A0A815EPQ4</accession>
<keyword evidence="11 14" id="KW-0406">Ion transport</keyword>
<evidence type="ECO:0000256" key="12">
    <source>
        <dbReference type="ARBA" id="ARBA00023128"/>
    </source>
</evidence>
<name>A0A815EPQ4_9BILA</name>
<organism evidence="15 17">
    <name type="scientific">Didymodactylos carnosus</name>
    <dbReference type="NCBI Taxonomy" id="1234261"/>
    <lineage>
        <taxon>Eukaryota</taxon>
        <taxon>Metazoa</taxon>
        <taxon>Spiralia</taxon>
        <taxon>Gnathifera</taxon>
        <taxon>Rotifera</taxon>
        <taxon>Eurotatoria</taxon>
        <taxon>Bdelloidea</taxon>
        <taxon>Philodinida</taxon>
        <taxon>Philodinidae</taxon>
        <taxon>Didymodactylos</taxon>
    </lineage>
</organism>
<keyword evidence="8 14" id="KW-0106">Calcium</keyword>
<comment type="subunit">
    <text evidence="14">Component of the uniplex complex. Interacts (via the transmembrane region) with MCU (via the first transmembrane region); the interaction is direct.</text>
</comment>
<sequence>MISTKNVCRKLSSQPHLLFYRKVSTADVKASARSMVVRFIQNRRAQRRMDDIRLEPYMSKGVYTESGAIRPMPKRYPFGIIKLLTITIPFLYLGSLVSKYATLGLEKMDLFVYNDDDDD</sequence>
<keyword evidence="6 14" id="KW-0812">Transmembrane</keyword>
<dbReference type="Proteomes" id="UP000663829">
    <property type="component" value="Unassembled WGS sequence"/>
</dbReference>
<protein>
    <recommendedName>
        <fullName evidence="3 14">Essential MCU regulator, mitochondrial</fullName>
    </recommendedName>
    <alternativeName>
        <fullName evidence="14">Single-pass membrane protein with aspartate-rich tail 1, mitochondrial</fullName>
    </alternativeName>
</protein>
<evidence type="ECO:0000256" key="4">
    <source>
        <dbReference type="ARBA" id="ARBA00022448"/>
    </source>
</evidence>
<evidence type="ECO:0000256" key="9">
    <source>
        <dbReference type="ARBA" id="ARBA00022946"/>
    </source>
</evidence>
<comment type="subcellular location">
    <subcellularLocation>
        <location evidence="1 14">Mitochondrion inner membrane</location>
        <topology evidence="1 14">Single-pass membrane protein</topology>
    </subcellularLocation>
</comment>
<evidence type="ECO:0000256" key="11">
    <source>
        <dbReference type="ARBA" id="ARBA00023065"/>
    </source>
</evidence>
<dbReference type="EMBL" id="CAJNOQ010013118">
    <property type="protein sequence ID" value="CAF1314916.1"/>
    <property type="molecule type" value="Genomic_DNA"/>
</dbReference>
<dbReference type="PANTHER" id="PTHR33904:SF1">
    <property type="entry name" value="ESSENTIAL MCU REGULATOR, MITOCHONDRIAL"/>
    <property type="match status" value="1"/>
</dbReference>
<dbReference type="EMBL" id="CAJOBC010044529">
    <property type="protein sequence ID" value="CAF4155789.1"/>
    <property type="molecule type" value="Genomic_DNA"/>
</dbReference>
<evidence type="ECO:0000256" key="10">
    <source>
        <dbReference type="ARBA" id="ARBA00022989"/>
    </source>
</evidence>
<proteinExistence type="inferred from homology"/>
<evidence type="ECO:0000256" key="3">
    <source>
        <dbReference type="ARBA" id="ARBA00022180"/>
    </source>
</evidence>
<evidence type="ECO:0000256" key="13">
    <source>
        <dbReference type="ARBA" id="ARBA00023136"/>
    </source>
</evidence>
<dbReference type="OrthoDB" id="10039145at2759"/>
<keyword evidence="13 14" id="KW-0472">Membrane</keyword>
<keyword evidence="9 14" id="KW-0809">Transit peptide</keyword>
<dbReference type="AlphaFoldDB" id="A0A815EPQ4"/>
<keyword evidence="12 14" id="KW-0496">Mitochondrion</keyword>
<keyword evidence="17" id="KW-1185">Reference proteome</keyword>
<evidence type="ECO:0000256" key="14">
    <source>
        <dbReference type="RuleBase" id="RU369077"/>
    </source>
</evidence>
<dbReference type="GO" id="GO:0051560">
    <property type="term" value="P:mitochondrial calcium ion homeostasis"/>
    <property type="evidence" value="ECO:0007669"/>
    <property type="project" value="UniProtKB-UniRule"/>
</dbReference>
<evidence type="ECO:0000256" key="1">
    <source>
        <dbReference type="ARBA" id="ARBA00004434"/>
    </source>
</evidence>
<comment type="similarity">
    <text evidence="2 14">Belongs to the SMDT1/EMRE family.</text>
</comment>
<dbReference type="PANTHER" id="PTHR33904">
    <property type="entry name" value="ESSENTIAL MCU REGULATOR, MITOCHONDRIAL"/>
    <property type="match status" value="1"/>
</dbReference>
<dbReference type="Proteomes" id="UP000681722">
    <property type="component" value="Unassembled WGS sequence"/>
</dbReference>
<evidence type="ECO:0000256" key="6">
    <source>
        <dbReference type="ARBA" id="ARBA00022692"/>
    </source>
</evidence>
<gene>
    <name evidence="15" type="ORF">GPM918_LOCUS29180</name>
    <name evidence="16" type="ORF">SRO942_LOCUS29743</name>
</gene>
<feature type="transmembrane region" description="Helical" evidence="14">
    <location>
        <begin position="80"/>
        <end position="101"/>
    </location>
</feature>